<sequence>MLLQRAVAMTRRSSALLSGSVKSIPRKYVHSTARNGAMTSSMITNNNSARLNYDCAARNSNQIMVAISSRTMSSKPCFSWEEKRAEVTTPEEFQRRLNRIERLSEEAQLCIQDVRESIETDHFEEELQCAEMAVGNAGMAYSELLEELALTNEGVQLLNEVRKVVAPAIESLREELRHIGKLKSKEG</sequence>
<dbReference type="EMBL" id="HBFU01001517">
    <property type="protein sequence ID" value="CAD8927066.1"/>
    <property type="molecule type" value="Transcribed_RNA"/>
</dbReference>
<protein>
    <submittedName>
        <fullName evidence="1">Uncharacterized protein</fullName>
    </submittedName>
</protein>
<proteinExistence type="predicted"/>
<organism evidence="1">
    <name type="scientific">Skeletonema marinoi</name>
    <dbReference type="NCBI Taxonomy" id="267567"/>
    <lineage>
        <taxon>Eukaryota</taxon>
        <taxon>Sar</taxon>
        <taxon>Stramenopiles</taxon>
        <taxon>Ochrophyta</taxon>
        <taxon>Bacillariophyta</taxon>
        <taxon>Coscinodiscophyceae</taxon>
        <taxon>Thalassiosirophycidae</taxon>
        <taxon>Thalassiosirales</taxon>
        <taxon>Skeletonemataceae</taxon>
        <taxon>Skeletonema</taxon>
        <taxon>Skeletonema marinoi-dohrnii complex</taxon>
    </lineage>
</organism>
<gene>
    <name evidence="1" type="ORF">SMAR1040_LOCUS1013</name>
</gene>
<dbReference type="AlphaFoldDB" id="A0A7S1CSG9"/>
<accession>A0A7S1CSG9</accession>
<name>A0A7S1CSG9_9STRA</name>
<reference evidence="1" key="1">
    <citation type="submission" date="2021-01" db="EMBL/GenBank/DDBJ databases">
        <authorList>
            <person name="Corre E."/>
            <person name="Pelletier E."/>
            <person name="Niang G."/>
            <person name="Scheremetjew M."/>
            <person name="Finn R."/>
            <person name="Kale V."/>
            <person name="Holt S."/>
            <person name="Cochrane G."/>
            <person name="Meng A."/>
            <person name="Brown T."/>
            <person name="Cohen L."/>
        </authorList>
    </citation>
    <scope>NUCLEOTIDE SEQUENCE</scope>
    <source>
        <strain evidence="1">FE60</strain>
    </source>
</reference>
<evidence type="ECO:0000313" key="1">
    <source>
        <dbReference type="EMBL" id="CAD8927066.1"/>
    </source>
</evidence>